<organism evidence="2 4">
    <name type="scientific">Ziziphus jujuba</name>
    <name type="common">Chinese jujube</name>
    <name type="synonym">Ziziphus sativa</name>
    <dbReference type="NCBI Taxonomy" id="326968"/>
    <lineage>
        <taxon>Eukaryota</taxon>
        <taxon>Viridiplantae</taxon>
        <taxon>Streptophyta</taxon>
        <taxon>Embryophyta</taxon>
        <taxon>Tracheophyta</taxon>
        <taxon>Spermatophyta</taxon>
        <taxon>Magnoliopsida</taxon>
        <taxon>eudicotyledons</taxon>
        <taxon>Gunneridae</taxon>
        <taxon>Pentapetalae</taxon>
        <taxon>rosids</taxon>
        <taxon>fabids</taxon>
        <taxon>Rosales</taxon>
        <taxon>Rhamnaceae</taxon>
        <taxon>Paliureae</taxon>
        <taxon>Ziziphus</taxon>
    </lineage>
</organism>
<proteinExistence type="predicted"/>
<dbReference type="RefSeq" id="XP_024927315.1">
    <property type="nucleotide sequence ID" value="XM_025071547.1"/>
</dbReference>
<sequence>MEEARKRTYEEAMELEPPAFSHLPNELTTEILARVASSSQIDYFNTKICCKFFNKVGEDDYVYRHMSLGKLKHIAWERRNEAKIFYNTCKKSGHPEVLYEEGVMEYFNVKSKTANSGLDLLKRAANLGHQGASYILGIILICSGEERKGIKLLSSIKTKSELKECRSKLCEVLSTMWIHKRRRFVLQPVLLYCPIQHITKKNTGWTSEWCEEDEHESCNRCIWNQEIIYVCNL</sequence>
<dbReference type="RefSeq" id="XP_024927313.1">
    <property type="nucleotide sequence ID" value="XM_025071545.1"/>
</dbReference>
<dbReference type="Proteomes" id="UP001652623">
    <property type="component" value="Chromosome 8"/>
</dbReference>
<evidence type="ECO:0000313" key="2">
    <source>
        <dbReference type="Proteomes" id="UP001652623"/>
    </source>
</evidence>
<evidence type="ECO:0000313" key="6">
    <source>
        <dbReference type="RefSeq" id="XP_048325515.1"/>
    </source>
</evidence>
<dbReference type="InterPro" id="IPR057136">
    <property type="entry name" value="At2g35280_TPR_dom"/>
</dbReference>
<protein>
    <submittedName>
        <fullName evidence="3 4">Uncharacterized protein LOC107414325 isoform X2</fullName>
    </submittedName>
</protein>
<dbReference type="InterPro" id="IPR040338">
    <property type="entry name" value="At1g67623-like"/>
</dbReference>
<dbReference type="PROSITE" id="PS50181">
    <property type="entry name" value="FBOX"/>
    <property type="match status" value="1"/>
</dbReference>
<dbReference type="PANTHER" id="PTHR33784:SF10">
    <property type="entry name" value="F-BOX PROTEIN"/>
    <property type="match status" value="1"/>
</dbReference>
<dbReference type="RefSeq" id="XP_048325516.1">
    <property type="nucleotide sequence ID" value="XM_048469559.2"/>
</dbReference>
<reference evidence="3 4" key="1">
    <citation type="submission" date="2025-04" db="UniProtKB">
        <authorList>
            <consortium name="RefSeq"/>
        </authorList>
    </citation>
    <scope>IDENTIFICATION</scope>
    <source>
        <tissue evidence="3 4">In vitro plantlets</tissue>
        <tissue evidence="6 7">Seedling</tissue>
    </source>
</reference>
<evidence type="ECO:0000313" key="3">
    <source>
        <dbReference type="RefSeq" id="XP_024927313.1"/>
    </source>
</evidence>
<dbReference type="RefSeq" id="XP_048325517.1">
    <property type="nucleotide sequence ID" value="XM_048469560.2"/>
</dbReference>
<dbReference type="GeneID" id="107414325"/>
<dbReference type="RefSeq" id="XP_024927314.1">
    <property type="nucleotide sequence ID" value="XM_025071546.1"/>
</dbReference>
<dbReference type="InterPro" id="IPR036047">
    <property type="entry name" value="F-box-like_dom_sf"/>
</dbReference>
<dbReference type="SUPFAM" id="SSF81383">
    <property type="entry name" value="F-box domain"/>
    <property type="match status" value="1"/>
</dbReference>
<name>A0A6P6FZE3_ZIZJJ</name>
<feature type="domain" description="F-box" evidence="1">
    <location>
        <begin position="17"/>
        <end position="66"/>
    </location>
</feature>
<evidence type="ECO:0000313" key="8">
    <source>
        <dbReference type="RefSeq" id="XP_048325517.1"/>
    </source>
</evidence>
<dbReference type="InterPro" id="IPR001810">
    <property type="entry name" value="F-box_dom"/>
</dbReference>
<evidence type="ECO:0000313" key="4">
    <source>
        <dbReference type="RefSeq" id="XP_024927314.1"/>
    </source>
</evidence>
<evidence type="ECO:0000313" key="7">
    <source>
        <dbReference type="RefSeq" id="XP_048325516.1"/>
    </source>
</evidence>
<dbReference type="Pfam" id="PF23310">
    <property type="entry name" value="TPR_27"/>
    <property type="match status" value="1"/>
</dbReference>
<keyword evidence="2" id="KW-1185">Reference proteome</keyword>
<gene>
    <name evidence="3 4 5 6 7 8" type="primary">LOC107414325</name>
</gene>
<dbReference type="PANTHER" id="PTHR33784">
    <property type="entry name" value="OS05G0482100 PROTEIN"/>
    <property type="match status" value="1"/>
</dbReference>
<dbReference type="AlphaFoldDB" id="A0A6P6FZE3"/>
<accession>A0A6P6FZE3</accession>
<evidence type="ECO:0000259" key="1">
    <source>
        <dbReference type="PROSITE" id="PS50181"/>
    </source>
</evidence>
<dbReference type="SUPFAM" id="SSF81901">
    <property type="entry name" value="HCP-like"/>
    <property type="match status" value="1"/>
</dbReference>
<evidence type="ECO:0000313" key="5">
    <source>
        <dbReference type="RefSeq" id="XP_024927315.1"/>
    </source>
</evidence>
<dbReference type="RefSeq" id="XP_048325515.1">
    <property type="nucleotide sequence ID" value="XM_048469558.2"/>
</dbReference>